<dbReference type="PANTHER" id="PTHR23502:SF59">
    <property type="entry name" value="MULTIDRUG TRANSPORTER, PUTATIVE (AFU_ORTHOLOGUE AFUA_1G10370)-RELATED"/>
    <property type="match status" value="1"/>
</dbReference>
<dbReference type="GO" id="GO:0022857">
    <property type="term" value="F:transmembrane transporter activity"/>
    <property type="evidence" value="ECO:0007669"/>
    <property type="project" value="InterPro"/>
</dbReference>
<dbReference type="OMA" id="NCALHAQ"/>
<evidence type="ECO:0000256" key="5">
    <source>
        <dbReference type="SAM" id="Phobius"/>
    </source>
</evidence>
<protein>
    <recommendedName>
        <fullName evidence="8">Major facilitator superfamily (MFS) profile domain-containing protein</fullName>
    </recommendedName>
</protein>
<feature type="transmembrane region" description="Helical" evidence="5">
    <location>
        <begin position="44"/>
        <end position="63"/>
    </location>
</feature>
<keyword evidence="2 5" id="KW-0812">Transmembrane</keyword>
<evidence type="ECO:0008006" key="8">
    <source>
        <dbReference type="Google" id="ProtNLM"/>
    </source>
</evidence>
<keyword evidence="4 5" id="KW-0472">Membrane</keyword>
<dbReference type="Proteomes" id="UP000019373">
    <property type="component" value="Unassembled WGS sequence"/>
</dbReference>
<dbReference type="Gene3D" id="1.20.1720.10">
    <property type="entry name" value="Multidrug resistance protein D"/>
    <property type="match status" value="2"/>
</dbReference>
<dbReference type="OrthoDB" id="9986881at2759"/>
<name>U1GW17_ENDPU</name>
<evidence type="ECO:0000256" key="1">
    <source>
        <dbReference type="ARBA" id="ARBA00004141"/>
    </source>
</evidence>
<evidence type="ECO:0000256" key="2">
    <source>
        <dbReference type="ARBA" id="ARBA00022692"/>
    </source>
</evidence>
<dbReference type="Pfam" id="PF07690">
    <property type="entry name" value="MFS_1"/>
    <property type="match status" value="1"/>
</dbReference>
<evidence type="ECO:0000313" key="6">
    <source>
        <dbReference type="EMBL" id="ERF76653.1"/>
    </source>
</evidence>
<reference evidence="7" key="1">
    <citation type="journal article" date="2014" name="BMC Genomics">
        <title>Genome characteristics reveal the impact of lichenization on lichen-forming fungus Endocarpon pusillum Hedwig (Verrucariales, Ascomycota).</title>
        <authorList>
            <person name="Wang Y.-Y."/>
            <person name="Liu B."/>
            <person name="Zhang X.-Y."/>
            <person name="Zhou Q.-M."/>
            <person name="Zhang T."/>
            <person name="Li H."/>
            <person name="Yu Y.-F."/>
            <person name="Zhang X.-L."/>
            <person name="Hao X.-Y."/>
            <person name="Wang M."/>
            <person name="Wang L."/>
            <person name="Wei J.-C."/>
        </authorList>
    </citation>
    <scope>NUCLEOTIDE SEQUENCE [LARGE SCALE GENOMIC DNA]</scope>
    <source>
        <strain evidence="7">Z07020 / HMAS-L-300199</strain>
    </source>
</reference>
<dbReference type="SUPFAM" id="SSF103473">
    <property type="entry name" value="MFS general substrate transporter"/>
    <property type="match status" value="1"/>
</dbReference>
<dbReference type="GO" id="GO:0005886">
    <property type="term" value="C:plasma membrane"/>
    <property type="evidence" value="ECO:0007669"/>
    <property type="project" value="TreeGrafter"/>
</dbReference>
<feature type="transmembrane region" description="Helical" evidence="5">
    <location>
        <begin position="103"/>
        <end position="121"/>
    </location>
</feature>
<dbReference type="InterPro" id="IPR036259">
    <property type="entry name" value="MFS_trans_sf"/>
</dbReference>
<dbReference type="RefSeq" id="XP_007786049.1">
    <property type="nucleotide sequence ID" value="XM_007787859.1"/>
</dbReference>
<dbReference type="PANTHER" id="PTHR23502">
    <property type="entry name" value="MAJOR FACILITATOR SUPERFAMILY"/>
    <property type="match status" value="1"/>
</dbReference>
<feature type="transmembrane region" description="Helical" evidence="5">
    <location>
        <begin position="203"/>
        <end position="224"/>
    </location>
</feature>
<comment type="subcellular location">
    <subcellularLocation>
        <location evidence="1">Membrane</location>
        <topology evidence="1">Multi-pass membrane protein</topology>
    </subcellularLocation>
</comment>
<gene>
    <name evidence="6" type="ORF">EPUS_04473</name>
</gene>
<proteinExistence type="predicted"/>
<evidence type="ECO:0000256" key="4">
    <source>
        <dbReference type="ARBA" id="ARBA00023136"/>
    </source>
</evidence>
<dbReference type="HOGENOM" id="CLU_1229920_0_0_1"/>
<dbReference type="InterPro" id="IPR011701">
    <property type="entry name" value="MFS"/>
</dbReference>
<evidence type="ECO:0000313" key="7">
    <source>
        <dbReference type="Proteomes" id="UP000019373"/>
    </source>
</evidence>
<keyword evidence="7" id="KW-1185">Reference proteome</keyword>
<dbReference type="AlphaFoldDB" id="U1GW17"/>
<keyword evidence="3 5" id="KW-1133">Transmembrane helix</keyword>
<dbReference type="GeneID" id="19239428"/>
<accession>U1GW17</accession>
<evidence type="ECO:0000256" key="3">
    <source>
        <dbReference type="ARBA" id="ARBA00022989"/>
    </source>
</evidence>
<sequence length="225" mass="24635">MKKVLTTALYGFTTMGAAFASSVYAPGIRRISEEFHVGREVSILGLALLLAGFALGSLLWAPLSEFMDGKWLCFWAGFFGSAPVTNTGGVYEDMLSAEQRGLAIVGYAMAVVGELIWRPIVGGAIVQHTTWRWTECVTGTLMLLLLTLDTIFLDESYPPVLLVRKASRLRHETGNCALHAQHEEWAAGSSIKAMAHKVLVRPIQVLFTPIGFCFALYISFVYGIV</sequence>
<dbReference type="EMBL" id="KE720726">
    <property type="protein sequence ID" value="ERF76653.1"/>
    <property type="molecule type" value="Genomic_DNA"/>
</dbReference>
<dbReference type="eggNOG" id="KOG0255">
    <property type="taxonomic scope" value="Eukaryota"/>
</dbReference>
<organism evidence="6 7">
    <name type="scientific">Endocarpon pusillum (strain Z07020 / HMAS-L-300199)</name>
    <name type="common">Lichen-forming fungus</name>
    <dbReference type="NCBI Taxonomy" id="1263415"/>
    <lineage>
        <taxon>Eukaryota</taxon>
        <taxon>Fungi</taxon>
        <taxon>Dikarya</taxon>
        <taxon>Ascomycota</taxon>
        <taxon>Pezizomycotina</taxon>
        <taxon>Eurotiomycetes</taxon>
        <taxon>Chaetothyriomycetidae</taxon>
        <taxon>Verrucariales</taxon>
        <taxon>Verrucariaceae</taxon>
        <taxon>Endocarpon</taxon>
    </lineage>
</organism>
<feature type="transmembrane region" description="Helical" evidence="5">
    <location>
        <begin position="133"/>
        <end position="153"/>
    </location>
</feature>